<feature type="domain" description="DUF6966" evidence="1">
    <location>
        <begin position="23"/>
        <end position="70"/>
    </location>
</feature>
<proteinExistence type="predicted"/>
<evidence type="ECO:0000313" key="2">
    <source>
        <dbReference type="EMBL" id="AZL74905.1"/>
    </source>
</evidence>
<dbReference type="RefSeq" id="WP_125464913.1">
    <property type="nucleotide sequence ID" value="NZ_CP034337.1"/>
</dbReference>
<keyword evidence="3" id="KW-1185">Reference proteome</keyword>
<dbReference type="Proteomes" id="UP000272622">
    <property type="component" value="Chromosome"/>
</dbReference>
<sequence>MRNLNDVDLILARMIELLCYGSFDDWAVVLEKIKKGFEVDPKDSSLKMLSMYGGVGSLNDVVLYRDGQPLVQENDELDNLRAQLYELCKNSAMGRCNK</sequence>
<name>A0ABM7CTS5_9PSED</name>
<dbReference type="EMBL" id="CP034337">
    <property type="protein sequence ID" value="AZL74905.1"/>
    <property type="molecule type" value="Genomic_DNA"/>
</dbReference>
<evidence type="ECO:0000259" key="1">
    <source>
        <dbReference type="Pfam" id="PF22294"/>
    </source>
</evidence>
<gene>
    <name evidence="2" type="ORF">EI693_18210</name>
</gene>
<accession>A0ABM7CTS5</accession>
<dbReference type="Pfam" id="PF22294">
    <property type="entry name" value="DUF6966"/>
    <property type="match status" value="1"/>
</dbReference>
<dbReference type="InterPro" id="IPR054239">
    <property type="entry name" value="DUF6966"/>
</dbReference>
<protein>
    <recommendedName>
        <fullName evidence="1">DUF6966 domain-containing protein</fullName>
    </recommendedName>
</protein>
<organism evidence="2 3">
    <name type="scientific">Pseudomonas oryziphila</name>
    <dbReference type="NCBI Taxonomy" id="2894079"/>
    <lineage>
        <taxon>Bacteria</taxon>
        <taxon>Pseudomonadati</taxon>
        <taxon>Pseudomonadota</taxon>
        <taxon>Gammaproteobacteria</taxon>
        <taxon>Pseudomonadales</taxon>
        <taxon>Pseudomonadaceae</taxon>
        <taxon>Pseudomonas</taxon>
    </lineage>
</organism>
<evidence type="ECO:0000313" key="3">
    <source>
        <dbReference type="Proteomes" id="UP000272622"/>
    </source>
</evidence>
<reference evidence="2 3" key="1">
    <citation type="submission" date="2018-12" db="EMBL/GenBank/DDBJ databases">
        <authorList>
            <person name="Li S."/>
            <person name="Yang R."/>
            <person name="Chen G."/>
            <person name="Zou L."/>
            <person name="Zhang C."/>
            <person name="Chen Y."/>
            <person name="Liu Z."/>
            <person name="Li Y."/>
            <person name="Yan Y."/>
            <person name="Huang M."/>
            <person name="Chen T."/>
        </authorList>
    </citation>
    <scope>NUCLEOTIDE SEQUENCE [LARGE SCALE GENOMIC DNA]</scope>
    <source>
        <strain evidence="2 3">2014</strain>
    </source>
</reference>